<dbReference type="AlphaFoldDB" id="A0A6J5V1Y5"/>
<dbReference type="EMBL" id="CAEKKB010000006">
    <property type="protein sequence ID" value="CAB4312535.1"/>
    <property type="molecule type" value="Genomic_DNA"/>
</dbReference>
<protein>
    <submittedName>
        <fullName evidence="1">Uncharacterized protein</fullName>
    </submittedName>
</protein>
<evidence type="ECO:0000313" key="2">
    <source>
        <dbReference type="EMBL" id="CAB4312535.1"/>
    </source>
</evidence>
<name>A0A6J5V1Y5_PRUAR</name>
<reference evidence="4" key="1">
    <citation type="journal article" date="2020" name="Genome Biol.">
        <title>Gamete binning: chromosome-level and haplotype-resolved genome assembly enabled by high-throughput single-cell sequencing of gamete genomes.</title>
        <authorList>
            <person name="Campoy J.A."/>
            <person name="Sun H."/>
            <person name="Goel M."/>
            <person name="Jiao W.-B."/>
            <person name="Folz-Donahue K."/>
            <person name="Wang N."/>
            <person name="Rubio M."/>
            <person name="Liu C."/>
            <person name="Kukat C."/>
            <person name="Ruiz D."/>
            <person name="Huettel B."/>
            <person name="Schneeberger K."/>
        </authorList>
    </citation>
    <scope>NUCLEOTIDE SEQUENCE [LARGE SCALE GENOMIC DNA]</scope>
    <source>
        <strain evidence="4">cv. Rojo Pasion</strain>
    </source>
</reference>
<evidence type="ECO:0000313" key="4">
    <source>
        <dbReference type="Proteomes" id="UP000507245"/>
    </source>
</evidence>
<dbReference type="InterPro" id="IPR037293">
    <property type="entry name" value="Gal_Oxidase_central_sf"/>
</dbReference>
<dbReference type="InterPro" id="IPR011043">
    <property type="entry name" value="Gal_Oxase/kelch_b-propeller"/>
</dbReference>
<proteinExistence type="predicted"/>
<organism evidence="1 3">
    <name type="scientific">Prunus armeniaca</name>
    <name type="common">Apricot</name>
    <name type="synonym">Armeniaca vulgaris</name>
    <dbReference type="NCBI Taxonomy" id="36596"/>
    <lineage>
        <taxon>Eukaryota</taxon>
        <taxon>Viridiplantae</taxon>
        <taxon>Streptophyta</taxon>
        <taxon>Embryophyta</taxon>
        <taxon>Tracheophyta</taxon>
        <taxon>Spermatophyta</taxon>
        <taxon>Magnoliopsida</taxon>
        <taxon>eudicotyledons</taxon>
        <taxon>Gunneridae</taxon>
        <taxon>Pentapetalae</taxon>
        <taxon>rosids</taxon>
        <taxon>fabids</taxon>
        <taxon>Rosales</taxon>
        <taxon>Rosaceae</taxon>
        <taxon>Amygdaloideae</taxon>
        <taxon>Amygdaleae</taxon>
        <taxon>Prunus</taxon>
    </lineage>
</organism>
<dbReference type="Proteomes" id="UP000507222">
    <property type="component" value="Unassembled WGS sequence"/>
</dbReference>
<evidence type="ECO:0000313" key="3">
    <source>
        <dbReference type="Proteomes" id="UP000507222"/>
    </source>
</evidence>
<dbReference type="OrthoDB" id="1138608at2759"/>
<dbReference type="Proteomes" id="UP000507245">
    <property type="component" value="Unassembled WGS sequence"/>
</dbReference>
<accession>A0A6J5V1Y5</accession>
<dbReference type="SUPFAM" id="SSF50965">
    <property type="entry name" value="Galactose oxidase, central domain"/>
    <property type="match status" value="1"/>
</dbReference>
<dbReference type="Gene3D" id="2.130.10.80">
    <property type="entry name" value="Galactose oxidase/kelch, beta-propeller"/>
    <property type="match status" value="1"/>
</dbReference>
<evidence type="ECO:0000313" key="1">
    <source>
        <dbReference type="EMBL" id="CAB4281664.1"/>
    </source>
</evidence>
<sequence>MVWKGDYDDKSIYICLAEHRVDGYSTYAIKAVELSALSSSSLSSGCSLKLRQVAYTSGEDLPDNMACGVFGSKILLAGGTIGVYDPIIATQEGRYNPELGGFVPCPCTEIQVFDTRNQSQSPTTFRTLGSFIEGKANPFLLEVDGKLYALASYPIQSSINSGGSSYFEVLDPIRGVWSTLPYPPVFNDYNRTYGHAGPGDFFCFVAGSNIFCTSAYSPSYYRFDVAEPVKGWRALPPCFNSGPLPENILGRTFVADGGDGEFILFSFSYGEPEYPHPHIQVQLLSSDFGCVTTLNRVLLPTDKIPPAPVFLPPTSYRFVNLGGPRLCLLLSSFDSYVDGVEKEEEELIVFALQFEFTKKKDSLDVQFLGTNIFVESDTDTQRPQESDIYTVEMLGAILL</sequence>
<dbReference type="Pfam" id="PF07893">
    <property type="entry name" value="DUF1668"/>
    <property type="match status" value="1"/>
</dbReference>
<reference evidence="1 3" key="2">
    <citation type="submission" date="2020-05" db="EMBL/GenBank/DDBJ databases">
        <authorList>
            <person name="Campoy J."/>
            <person name="Schneeberger K."/>
            <person name="Spophaly S."/>
        </authorList>
    </citation>
    <scope>NUCLEOTIDE SEQUENCE [LARGE SCALE GENOMIC DNA]</scope>
    <source>
        <strain evidence="1">PruArmRojPasFocal</strain>
    </source>
</reference>
<dbReference type="InterPro" id="IPR012871">
    <property type="entry name" value="DUF1668_ORYSA"/>
</dbReference>
<keyword evidence="4" id="KW-1185">Reference proteome</keyword>
<dbReference type="EMBL" id="CAEKDK010000006">
    <property type="protein sequence ID" value="CAB4281664.1"/>
    <property type="molecule type" value="Genomic_DNA"/>
</dbReference>
<gene>
    <name evidence="1" type="ORF">CURHAP_LOCUS34789</name>
    <name evidence="2" type="ORF">ORAREDHAP_LOCUS35000</name>
</gene>